<organism evidence="20 21">
    <name type="scientific">Coprinellus micaceus</name>
    <name type="common">Glistening ink-cap mushroom</name>
    <name type="synonym">Coprinus micaceus</name>
    <dbReference type="NCBI Taxonomy" id="71717"/>
    <lineage>
        <taxon>Eukaryota</taxon>
        <taxon>Fungi</taxon>
        <taxon>Dikarya</taxon>
        <taxon>Basidiomycota</taxon>
        <taxon>Agaricomycotina</taxon>
        <taxon>Agaricomycetes</taxon>
        <taxon>Agaricomycetidae</taxon>
        <taxon>Agaricales</taxon>
        <taxon>Agaricineae</taxon>
        <taxon>Psathyrellaceae</taxon>
        <taxon>Coprinellus</taxon>
    </lineage>
</organism>
<evidence type="ECO:0000256" key="3">
    <source>
        <dbReference type="ARBA" id="ARBA00010790"/>
    </source>
</evidence>
<dbReference type="EC" id="1.1.99.29" evidence="5"/>
<gene>
    <name evidence="20" type="ORF">FA13DRAFT_1734478</name>
</gene>
<comment type="similarity">
    <text evidence="3 17">Belongs to the GMC oxidoreductase family.</text>
</comment>
<evidence type="ECO:0000256" key="2">
    <source>
        <dbReference type="ARBA" id="ARBA00004613"/>
    </source>
</evidence>
<dbReference type="GO" id="GO:0050660">
    <property type="term" value="F:flavin adenine dinucleotide binding"/>
    <property type="evidence" value="ECO:0007669"/>
    <property type="project" value="InterPro"/>
</dbReference>
<dbReference type="AlphaFoldDB" id="A0A4Y7T7W0"/>
<proteinExistence type="inferred from homology"/>
<dbReference type="PANTHER" id="PTHR11552">
    <property type="entry name" value="GLUCOSE-METHANOL-CHOLINE GMC OXIDOREDUCTASE"/>
    <property type="match status" value="1"/>
</dbReference>
<feature type="chain" id="PRO_5021455458" description="pyranose dehydrogenase (acceptor)" evidence="18">
    <location>
        <begin position="19"/>
        <end position="608"/>
    </location>
</feature>
<dbReference type="STRING" id="71717.A0A4Y7T7W0"/>
<comment type="subunit">
    <text evidence="4">Monomer.</text>
</comment>
<evidence type="ECO:0000256" key="8">
    <source>
        <dbReference type="ARBA" id="ARBA00022827"/>
    </source>
</evidence>
<evidence type="ECO:0000313" key="20">
    <source>
        <dbReference type="EMBL" id="TEB29682.1"/>
    </source>
</evidence>
<evidence type="ECO:0000256" key="18">
    <source>
        <dbReference type="SAM" id="SignalP"/>
    </source>
</evidence>
<dbReference type="Pfam" id="PF05199">
    <property type="entry name" value="GMC_oxred_C"/>
    <property type="match status" value="1"/>
</dbReference>
<reference evidence="20 21" key="1">
    <citation type="journal article" date="2019" name="Nat. Ecol. Evol.">
        <title>Megaphylogeny resolves global patterns of mushroom evolution.</title>
        <authorList>
            <person name="Varga T."/>
            <person name="Krizsan K."/>
            <person name="Foldi C."/>
            <person name="Dima B."/>
            <person name="Sanchez-Garcia M."/>
            <person name="Sanchez-Ramirez S."/>
            <person name="Szollosi G.J."/>
            <person name="Szarkandi J.G."/>
            <person name="Papp V."/>
            <person name="Albert L."/>
            <person name="Andreopoulos W."/>
            <person name="Angelini C."/>
            <person name="Antonin V."/>
            <person name="Barry K.W."/>
            <person name="Bougher N.L."/>
            <person name="Buchanan P."/>
            <person name="Buyck B."/>
            <person name="Bense V."/>
            <person name="Catcheside P."/>
            <person name="Chovatia M."/>
            <person name="Cooper J."/>
            <person name="Damon W."/>
            <person name="Desjardin D."/>
            <person name="Finy P."/>
            <person name="Geml J."/>
            <person name="Haridas S."/>
            <person name="Hughes K."/>
            <person name="Justo A."/>
            <person name="Karasinski D."/>
            <person name="Kautmanova I."/>
            <person name="Kiss B."/>
            <person name="Kocsube S."/>
            <person name="Kotiranta H."/>
            <person name="LaButti K.M."/>
            <person name="Lechner B.E."/>
            <person name="Liimatainen K."/>
            <person name="Lipzen A."/>
            <person name="Lukacs Z."/>
            <person name="Mihaltcheva S."/>
            <person name="Morgado L.N."/>
            <person name="Niskanen T."/>
            <person name="Noordeloos M.E."/>
            <person name="Ohm R.A."/>
            <person name="Ortiz-Santana B."/>
            <person name="Ovrebo C."/>
            <person name="Racz N."/>
            <person name="Riley R."/>
            <person name="Savchenko A."/>
            <person name="Shiryaev A."/>
            <person name="Soop K."/>
            <person name="Spirin V."/>
            <person name="Szebenyi C."/>
            <person name="Tomsovsky M."/>
            <person name="Tulloss R.E."/>
            <person name="Uehling J."/>
            <person name="Grigoriev I.V."/>
            <person name="Vagvolgyi C."/>
            <person name="Papp T."/>
            <person name="Martin F.M."/>
            <person name="Miettinen O."/>
            <person name="Hibbett D.S."/>
            <person name="Nagy L.G."/>
        </authorList>
    </citation>
    <scope>NUCLEOTIDE SEQUENCE [LARGE SCALE GENOMIC DNA]</scope>
    <source>
        <strain evidence="20 21">FP101781</strain>
    </source>
</reference>
<dbReference type="InterPro" id="IPR000172">
    <property type="entry name" value="GMC_OxRdtase_N"/>
</dbReference>
<evidence type="ECO:0000256" key="12">
    <source>
        <dbReference type="ARBA" id="ARBA00034029"/>
    </source>
</evidence>
<dbReference type="InterPro" id="IPR012132">
    <property type="entry name" value="GMC_OxRdtase"/>
</dbReference>
<dbReference type="Gene3D" id="3.50.50.60">
    <property type="entry name" value="FAD/NAD(P)-binding domain"/>
    <property type="match status" value="1"/>
</dbReference>
<keyword evidence="7 17" id="KW-0285">Flavoprotein</keyword>
<dbReference type="Pfam" id="PF00732">
    <property type="entry name" value="GMC_oxred_N"/>
    <property type="match status" value="1"/>
</dbReference>
<dbReference type="SUPFAM" id="SSF51905">
    <property type="entry name" value="FAD/NAD(P)-binding domain"/>
    <property type="match status" value="1"/>
</dbReference>
<protein>
    <recommendedName>
        <fullName evidence="5">pyranose dehydrogenase (acceptor)</fullName>
        <ecNumber evidence="5">1.1.99.29</ecNumber>
    </recommendedName>
</protein>
<comment type="catalytic activity">
    <reaction evidence="10">
        <text>pyranose + acceptor = pyranos-2-ulose + reduced acceptor.</text>
        <dbReference type="EC" id="1.1.99.29"/>
    </reaction>
</comment>
<evidence type="ECO:0000256" key="13">
    <source>
        <dbReference type="ARBA" id="ARBA00034050"/>
    </source>
</evidence>
<dbReference type="Proteomes" id="UP000298030">
    <property type="component" value="Unassembled WGS sequence"/>
</dbReference>
<dbReference type="InterPro" id="IPR007867">
    <property type="entry name" value="GMC_OxRtase_C"/>
</dbReference>
<keyword evidence="21" id="KW-1185">Reference proteome</keyword>
<evidence type="ECO:0000313" key="21">
    <source>
        <dbReference type="Proteomes" id="UP000298030"/>
    </source>
</evidence>
<evidence type="ECO:0000256" key="5">
    <source>
        <dbReference type="ARBA" id="ARBA00013177"/>
    </source>
</evidence>
<keyword evidence="18" id="KW-0732">Signal</keyword>
<comment type="catalytic activity">
    <reaction evidence="13">
        <text>a pyranoside + acceptor = a pyranosid-3-ulose + reduced acceptor.</text>
        <dbReference type="EC" id="1.1.99.29"/>
    </reaction>
</comment>
<keyword evidence="6" id="KW-0964">Secreted</keyword>
<dbReference type="GO" id="GO:0005576">
    <property type="term" value="C:extracellular region"/>
    <property type="evidence" value="ECO:0007669"/>
    <property type="project" value="UniProtKB-SubCell"/>
</dbReference>
<dbReference type="PANTHER" id="PTHR11552:SF147">
    <property type="entry name" value="CHOLINE DEHYDROGENASE, MITOCHONDRIAL"/>
    <property type="match status" value="1"/>
</dbReference>
<evidence type="ECO:0000259" key="19">
    <source>
        <dbReference type="PROSITE" id="PS00623"/>
    </source>
</evidence>
<dbReference type="PROSITE" id="PS00623">
    <property type="entry name" value="GMC_OXRED_1"/>
    <property type="match status" value="1"/>
</dbReference>
<dbReference type="EMBL" id="QPFP01000026">
    <property type="protein sequence ID" value="TEB29682.1"/>
    <property type="molecule type" value="Genomic_DNA"/>
</dbReference>
<keyword evidence="8 16" id="KW-0274">FAD</keyword>
<feature type="binding site" evidence="16">
    <location>
        <position position="259"/>
    </location>
    <ligand>
        <name>FAD</name>
        <dbReference type="ChEBI" id="CHEBI:57692"/>
    </ligand>
</feature>
<comment type="function">
    <text evidence="9">Catalyzes the single-oxidation or sequential double oxidation reaction of carbohydrates primarily at carbon-2 and/or carbon-3 with the concomitant reduction of the flavin. The enzyme exhibits a broad sugar substrate specificity, oxidizing different aldopyranoses to the corresponding C-1, C-2, C-3 or C-1,2, C-2,3 and C-3,4 (di)dehydro sugars with substrate-specific regioselectivity. Accepts only a narrow range of electron acceptors such as substituted benzoquinones and complexed metal ions and reacts extremely slowly with O(2) as acceptor. May play a role in the natural recycling of plant matter by oxidizing all major monosaccharides in lignocellulose and by reducing quinone compounds or reactive radical species generated during lignin depolymerization.</text>
</comment>
<comment type="catalytic activity">
    <reaction evidence="12">
        <text>pyranose + acceptor = pyranos-3-ulose + reduced acceptor.</text>
        <dbReference type="EC" id="1.1.99.29"/>
    </reaction>
</comment>
<evidence type="ECO:0000256" key="10">
    <source>
        <dbReference type="ARBA" id="ARBA00033986"/>
    </source>
</evidence>
<feature type="binding site" evidence="16">
    <location>
        <begin position="533"/>
        <end position="534"/>
    </location>
    <ligand>
        <name>FAD</name>
        <dbReference type="ChEBI" id="CHEBI:57692"/>
    </ligand>
</feature>
<feature type="binding site" evidence="16">
    <location>
        <position position="119"/>
    </location>
    <ligand>
        <name>FAD</name>
        <dbReference type="ChEBI" id="CHEBI:57692"/>
    </ligand>
</feature>
<evidence type="ECO:0000256" key="14">
    <source>
        <dbReference type="ARBA" id="ARBA00034059"/>
    </source>
</evidence>
<feature type="active site" description="Proton acceptor" evidence="15">
    <location>
        <position position="578"/>
    </location>
</feature>
<evidence type="ECO:0000256" key="1">
    <source>
        <dbReference type="ARBA" id="ARBA00001974"/>
    </source>
</evidence>
<comment type="caution">
    <text evidence="20">The sequence shown here is derived from an EMBL/GenBank/DDBJ whole genome shotgun (WGS) entry which is preliminary data.</text>
</comment>
<dbReference type="InterPro" id="IPR036188">
    <property type="entry name" value="FAD/NAD-bd_sf"/>
</dbReference>
<comment type="cofactor">
    <cofactor evidence="1 16">
        <name>FAD</name>
        <dbReference type="ChEBI" id="CHEBI:57692"/>
    </cofactor>
</comment>
<dbReference type="GO" id="GO:0033718">
    <property type="term" value="F:pyranose dehydrogenase (acceptor) activity"/>
    <property type="evidence" value="ECO:0007669"/>
    <property type="project" value="UniProtKB-EC"/>
</dbReference>
<dbReference type="SUPFAM" id="SSF54373">
    <property type="entry name" value="FAD-linked reductases, C-terminal domain"/>
    <property type="match status" value="1"/>
</dbReference>
<name>A0A4Y7T7W0_COPMI</name>
<evidence type="ECO:0000256" key="6">
    <source>
        <dbReference type="ARBA" id="ARBA00022525"/>
    </source>
</evidence>
<accession>A0A4Y7T7W0</accession>
<evidence type="ECO:0000256" key="11">
    <source>
        <dbReference type="ARBA" id="ARBA00034010"/>
    </source>
</evidence>
<evidence type="ECO:0000256" key="9">
    <source>
        <dbReference type="ARBA" id="ARBA00024699"/>
    </source>
</evidence>
<dbReference type="OrthoDB" id="269227at2759"/>
<feature type="signal peptide" evidence="18">
    <location>
        <begin position="1"/>
        <end position="18"/>
    </location>
</feature>
<sequence>MPWPVLLRFALVLHTILAYPRVSSAVLYQGLSELPSNIPFDFIIAGGGTAGSVVANRLSEVSRYQVLLVEAGPSDEGVLDIQVPGLLSNLQRGPYDWNYTTVPQENLNGRTVPYPRGRVLGGTSSINYMFYSRGPAGDWDRWASVTGDQGWSWQNIEPYFKKSERWANTIPSIHSFDGNVQVSLPAYPQTVDNRTLAAAEELGGIFAFNLDNNRGDPLGTSWNQVTITGDGKRSNSARAYLADDYLQRDNLHVLLNTQVIRVLPTTKRSPTSISLQTLEVISALDNANDAGRTLLTATKEVILSLGTIGSAQTLMNSGIGDREELAAIGIEPLVNLPSVGKNLTDHPLAYITWRANSTDTLDAVAQSPELQAAALQQWLANGTGPFASAGGMNHLAWIRIPDDAPIWENYTDPSSSKTSPHIELAIMNNAGFSGLSNGNYFTIAISIPAPLSRGTITLSSANTLSTPLVDPKLLSNSYDSQVILQSVRYAQQLAGTEAFKGYLLDPVAPLGADAIDDDNAVLSVLKEVAATTWHPVGTLSMSSRDACYGVVNPDLRVKGVTGLRVVDASIMPYIPAAHTQGPVYAIAERASDLIKATWADGIASTSRR</sequence>
<feature type="binding site" evidence="16">
    <location>
        <position position="123"/>
    </location>
    <ligand>
        <name>FAD</name>
        <dbReference type="ChEBI" id="CHEBI:57692"/>
    </ligand>
</feature>
<feature type="active site" description="Proton donor" evidence="15">
    <location>
        <position position="534"/>
    </location>
</feature>
<comment type="subcellular location">
    <subcellularLocation>
        <location evidence="2">Secreted</location>
    </subcellularLocation>
</comment>
<evidence type="ECO:0000256" key="16">
    <source>
        <dbReference type="PIRSR" id="PIRSR000137-2"/>
    </source>
</evidence>
<feature type="domain" description="Glucose-methanol-choline oxidoreductase N-terminal" evidence="19">
    <location>
        <begin position="117"/>
        <end position="140"/>
    </location>
</feature>
<dbReference type="Gene3D" id="3.30.560.10">
    <property type="entry name" value="Glucose Oxidase, domain 3"/>
    <property type="match status" value="1"/>
</dbReference>
<evidence type="ECO:0000256" key="7">
    <source>
        <dbReference type="ARBA" id="ARBA00022630"/>
    </source>
</evidence>
<comment type="catalytic activity">
    <reaction evidence="14">
        <text>a pyranoside + acceptor = a pyranosid-3,4-diulose + reduced acceptor.</text>
        <dbReference type="EC" id="1.1.99.29"/>
    </reaction>
</comment>
<evidence type="ECO:0000256" key="4">
    <source>
        <dbReference type="ARBA" id="ARBA00011245"/>
    </source>
</evidence>
<comment type="catalytic activity">
    <reaction evidence="11">
        <text>pyranose + acceptor = pyranos-2,3-diulose + reduced acceptor.</text>
        <dbReference type="EC" id="1.1.99.29"/>
    </reaction>
</comment>
<evidence type="ECO:0000256" key="15">
    <source>
        <dbReference type="PIRSR" id="PIRSR000137-1"/>
    </source>
</evidence>
<evidence type="ECO:0000256" key="17">
    <source>
        <dbReference type="RuleBase" id="RU003968"/>
    </source>
</evidence>
<dbReference type="PIRSF" id="PIRSF000137">
    <property type="entry name" value="Alcohol_oxidase"/>
    <property type="match status" value="1"/>
</dbReference>